<dbReference type="EMBL" id="CP000698">
    <property type="protein sequence ID" value="ABQ24976.1"/>
    <property type="molecule type" value="Genomic_DNA"/>
</dbReference>
<keyword evidence="1" id="KW-0732">Signal</keyword>
<accession>A5GBS3</accession>
<keyword evidence="3" id="KW-1185">Reference proteome</keyword>
<sequence>MKIFATIASSLLLMLVITACGGGSSPTPVAANTTVSGIASKGPIVNGVVKIYSVIDGAKSTLLAQTTTDANGNYTANLGSYVGPIIVEASGSYLDEATGTTKTIPADSPIHAALPLAQGAVNLPVTALTELAYLKTDADLTASAISAANTLVSDLFKVDIIATSPVVPTAAVLATATQAQKDYTLALATVSQLASTATGTSDTDKLNNALTTIGQGISPTGMTTATVSAIQSALTTFVSNPNNQTGVSDTATTSLINVGTLTKRYKLSLQGTFTPGSVTGLQFDLTLPAGVTLNVNSSTSAVLSSSLTLSGDVHSGALLAANYSSGSLTVGIITTNGFSTGEVATLTCNVPAGASAPSASSFSVANIRSIDKNGATVSGTTITIK</sequence>
<dbReference type="HOGENOM" id="CLU_725146_0_0_7"/>
<feature type="chain" id="PRO_5002681573" description="Carboxypeptidase regulatory-like domain-containing protein" evidence="1">
    <location>
        <begin position="31"/>
        <end position="385"/>
    </location>
</feature>
<dbReference type="OrthoDB" id="5395777at2"/>
<protein>
    <recommendedName>
        <fullName evidence="4">Carboxypeptidase regulatory-like domain-containing protein</fullName>
    </recommendedName>
</protein>
<evidence type="ECO:0000256" key="1">
    <source>
        <dbReference type="SAM" id="SignalP"/>
    </source>
</evidence>
<dbReference type="AlphaFoldDB" id="A5GBS3"/>
<dbReference type="PROSITE" id="PS51257">
    <property type="entry name" value="PROKAR_LIPOPROTEIN"/>
    <property type="match status" value="1"/>
</dbReference>
<gene>
    <name evidence="2" type="ordered locus">Gura_0768</name>
</gene>
<dbReference type="RefSeq" id="WP_011937700.1">
    <property type="nucleotide sequence ID" value="NC_009483.1"/>
</dbReference>
<proteinExistence type="predicted"/>
<reference evidence="2 3" key="1">
    <citation type="submission" date="2007-05" db="EMBL/GenBank/DDBJ databases">
        <title>Complete sequence of Geobacter uraniireducens Rf4.</title>
        <authorList>
            <consortium name="US DOE Joint Genome Institute"/>
            <person name="Copeland A."/>
            <person name="Lucas S."/>
            <person name="Lapidus A."/>
            <person name="Barry K."/>
            <person name="Detter J.C."/>
            <person name="Glavina del Rio T."/>
            <person name="Hammon N."/>
            <person name="Israni S."/>
            <person name="Dalin E."/>
            <person name="Tice H."/>
            <person name="Pitluck S."/>
            <person name="Chertkov O."/>
            <person name="Brettin T."/>
            <person name="Bruce D."/>
            <person name="Han C."/>
            <person name="Schmutz J."/>
            <person name="Larimer F."/>
            <person name="Land M."/>
            <person name="Hauser L."/>
            <person name="Kyrpides N."/>
            <person name="Mikhailova N."/>
            <person name="Shelobolina E."/>
            <person name="Aklujkar M."/>
            <person name="Lovley D."/>
            <person name="Richardson P."/>
        </authorList>
    </citation>
    <scope>NUCLEOTIDE SEQUENCE [LARGE SCALE GENOMIC DNA]</scope>
    <source>
        <strain evidence="2 3">Rf4</strain>
    </source>
</reference>
<evidence type="ECO:0000313" key="2">
    <source>
        <dbReference type="EMBL" id="ABQ24976.1"/>
    </source>
</evidence>
<evidence type="ECO:0000313" key="3">
    <source>
        <dbReference type="Proteomes" id="UP000006695"/>
    </source>
</evidence>
<name>A5GBS3_GEOUR</name>
<feature type="signal peptide" evidence="1">
    <location>
        <begin position="1"/>
        <end position="30"/>
    </location>
</feature>
<dbReference type="KEGG" id="gur:Gura_0768"/>
<dbReference type="STRING" id="351605.Gura_0768"/>
<organism evidence="2 3">
    <name type="scientific">Geotalea uraniireducens (strain Rf4)</name>
    <name type="common">Geobacter uraniireducens</name>
    <dbReference type="NCBI Taxonomy" id="351605"/>
    <lineage>
        <taxon>Bacteria</taxon>
        <taxon>Pseudomonadati</taxon>
        <taxon>Thermodesulfobacteriota</taxon>
        <taxon>Desulfuromonadia</taxon>
        <taxon>Geobacterales</taxon>
        <taxon>Geobacteraceae</taxon>
        <taxon>Geotalea</taxon>
    </lineage>
</organism>
<dbReference type="Proteomes" id="UP000006695">
    <property type="component" value="Chromosome"/>
</dbReference>
<evidence type="ECO:0008006" key="4">
    <source>
        <dbReference type="Google" id="ProtNLM"/>
    </source>
</evidence>